<dbReference type="Proteomes" id="UP000595437">
    <property type="component" value="Chromosome 13"/>
</dbReference>
<proteinExistence type="predicted"/>
<evidence type="ECO:0000313" key="3">
    <source>
        <dbReference type="Proteomes" id="UP000595437"/>
    </source>
</evidence>
<dbReference type="AlphaFoldDB" id="A0A7T8GUV6"/>
<reference evidence="3" key="1">
    <citation type="submission" date="2021-01" db="EMBL/GenBank/DDBJ databases">
        <title>Caligus Genome Assembly.</title>
        <authorList>
            <person name="Gallardo-Escarate C."/>
        </authorList>
    </citation>
    <scope>NUCLEOTIDE SEQUENCE [LARGE SCALE GENOMIC DNA]</scope>
</reference>
<organism evidence="2 3">
    <name type="scientific">Caligus rogercresseyi</name>
    <name type="common">Sea louse</name>
    <dbReference type="NCBI Taxonomy" id="217165"/>
    <lineage>
        <taxon>Eukaryota</taxon>
        <taxon>Metazoa</taxon>
        <taxon>Ecdysozoa</taxon>
        <taxon>Arthropoda</taxon>
        <taxon>Crustacea</taxon>
        <taxon>Multicrustacea</taxon>
        <taxon>Hexanauplia</taxon>
        <taxon>Copepoda</taxon>
        <taxon>Siphonostomatoida</taxon>
        <taxon>Caligidae</taxon>
        <taxon>Caligus</taxon>
    </lineage>
</organism>
<protein>
    <submittedName>
        <fullName evidence="2">Uncharacterized protein</fullName>
    </submittedName>
</protein>
<accession>A0A7T8GUV6</accession>
<evidence type="ECO:0000313" key="2">
    <source>
        <dbReference type="EMBL" id="QQP38219.1"/>
    </source>
</evidence>
<dbReference type="EMBL" id="CP045902">
    <property type="protein sequence ID" value="QQP38219.1"/>
    <property type="molecule type" value="Genomic_DNA"/>
</dbReference>
<feature type="region of interest" description="Disordered" evidence="1">
    <location>
        <begin position="119"/>
        <end position="193"/>
    </location>
</feature>
<sequence length="193" mass="22517">MEREEARIGIMRSEVEAAQNNAHESARRNAKILQELERSTSELENALDIKNKLKDKCQELKAKLENLKTAYKDRLAETGRIHEAAARLEARSELHEEQALKAAAQLANREKAHREELEELRRQGHGQETRISELKQEVTRLEDQVEDARQDSIKKPGRPMAHSRTSRRPSSMHLRRRSRAERHARRQRRLEGK</sequence>
<gene>
    <name evidence="2" type="ORF">FKW44_018734</name>
</gene>
<name>A0A7T8GUV6_CALRO</name>
<keyword evidence="3" id="KW-1185">Reference proteome</keyword>
<feature type="compositionally biased region" description="Basic and acidic residues" evidence="1">
    <location>
        <begin position="119"/>
        <end position="154"/>
    </location>
</feature>
<evidence type="ECO:0000256" key="1">
    <source>
        <dbReference type="SAM" id="MobiDB-lite"/>
    </source>
</evidence>
<feature type="compositionally biased region" description="Basic residues" evidence="1">
    <location>
        <begin position="173"/>
        <end position="193"/>
    </location>
</feature>